<feature type="binding site" evidence="7">
    <location>
        <position position="604"/>
    </location>
    <ligand>
        <name>Ca(2+)</name>
        <dbReference type="ChEBI" id="CHEBI:29108"/>
    </ligand>
</feature>
<name>A0A4V5N4Z4_9PEZI</name>
<dbReference type="InterPro" id="IPR050749">
    <property type="entry name" value="Glycosyl_Hydrolase_47"/>
</dbReference>
<organism evidence="10 11">
    <name type="scientific">Salinomyces thailandicus</name>
    <dbReference type="NCBI Taxonomy" id="706561"/>
    <lineage>
        <taxon>Eukaryota</taxon>
        <taxon>Fungi</taxon>
        <taxon>Dikarya</taxon>
        <taxon>Ascomycota</taxon>
        <taxon>Pezizomycotina</taxon>
        <taxon>Dothideomycetes</taxon>
        <taxon>Dothideomycetidae</taxon>
        <taxon>Mycosphaerellales</taxon>
        <taxon>Teratosphaeriaceae</taxon>
        <taxon>Salinomyces</taxon>
    </lineage>
</organism>
<dbReference type="GO" id="GO:0005509">
    <property type="term" value="F:calcium ion binding"/>
    <property type="evidence" value="ECO:0007669"/>
    <property type="project" value="InterPro"/>
</dbReference>
<dbReference type="InterPro" id="IPR001382">
    <property type="entry name" value="Glyco_hydro_47"/>
</dbReference>
<feature type="active site" description="Proton donor" evidence="6">
    <location>
        <position position="191"/>
    </location>
</feature>
<comment type="similarity">
    <text evidence="3 9">Belongs to the glycosyl hydrolase 47 family.</text>
</comment>
<dbReference type="GO" id="GO:0016020">
    <property type="term" value="C:membrane"/>
    <property type="evidence" value="ECO:0007669"/>
    <property type="project" value="InterPro"/>
</dbReference>
<feature type="active site" description="Proton donor" evidence="6">
    <location>
        <position position="444"/>
    </location>
</feature>
<accession>A0A4V5N4Z4</accession>
<protein>
    <recommendedName>
        <fullName evidence="9">alpha-1,2-Mannosidase</fullName>
        <ecNumber evidence="9">3.2.1.-</ecNumber>
    </recommendedName>
</protein>
<dbReference type="PRINTS" id="PR00747">
    <property type="entry name" value="GLYHDRLASE47"/>
</dbReference>
<keyword evidence="11" id="KW-1185">Reference proteome</keyword>
<evidence type="ECO:0000256" key="6">
    <source>
        <dbReference type="PIRSR" id="PIRSR601382-1"/>
    </source>
</evidence>
<keyword evidence="9" id="KW-0326">Glycosidase</keyword>
<keyword evidence="7" id="KW-0479">Metal-binding</keyword>
<dbReference type="GO" id="GO:0005975">
    <property type="term" value="P:carbohydrate metabolic process"/>
    <property type="evidence" value="ECO:0007669"/>
    <property type="project" value="InterPro"/>
</dbReference>
<evidence type="ECO:0000256" key="1">
    <source>
        <dbReference type="ARBA" id="ARBA00001913"/>
    </source>
</evidence>
<dbReference type="AlphaFoldDB" id="A0A4V5N4Z4"/>
<dbReference type="Gene3D" id="1.50.10.10">
    <property type="match status" value="1"/>
</dbReference>
<evidence type="ECO:0000256" key="4">
    <source>
        <dbReference type="ARBA" id="ARBA00022801"/>
    </source>
</evidence>
<dbReference type="InterPro" id="IPR012341">
    <property type="entry name" value="6hp_glycosidase-like_sf"/>
</dbReference>
<dbReference type="OrthoDB" id="8118055at2759"/>
<dbReference type="FunFam" id="1.50.10.10:FF:000037">
    <property type="entry name" value="alpha-1,2-Mannosidase"/>
    <property type="match status" value="1"/>
</dbReference>
<evidence type="ECO:0000256" key="3">
    <source>
        <dbReference type="ARBA" id="ARBA00007658"/>
    </source>
</evidence>
<keyword evidence="4 9" id="KW-0378">Hydrolase</keyword>
<dbReference type="PANTHER" id="PTHR11742:SF49">
    <property type="entry name" value="ALPHA-1,2-MANNOSIDASE"/>
    <property type="match status" value="1"/>
</dbReference>
<gene>
    <name evidence="10" type="ORF">B0A50_03163</name>
</gene>
<feature type="active site" evidence="6">
    <location>
        <position position="329"/>
    </location>
</feature>
<dbReference type="GO" id="GO:0036503">
    <property type="term" value="P:ERAD pathway"/>
    <property type="evidence" value="ECO:0007669"/>
    <property type="project" value="UniProtKB-ARBA"/>
</dbReference>
<comment type="pathway">
    <text evidence="2">Protein modification; protein glycosylation.</text>
</comment>
<dbReference type="Proteomes" id="UP000308549">
    <property type="component" value="Unassembled WGS sequence"/>
</dbReference>
<dbReference type="Pfam" id="PF01532">
    <property type="entry name" value="Glyco_hydro_47"/>
    <property type="match status" value="1"/>
</dbReference>
<dbReference type="PANTHER" id="PTHR11742">
    <property type="entry name" value="MANNOSYL-OLIGOSACCHARIDE ALPHA-1,2-MANNOSIDASE-RELATED"/>
    <property type="match status" value="1"/>
</dbReference>
<dbReference type="UniPathway" id="UPA00378"/>
<evidence type="ECO:0000313" key="11">
    <source>
        <dbReference type="Proteomes" id="UP000308549"/>
    </source>
</evidence>
<feature type="active site" evidence="6">
    <location>
        <position position="518"/>
    </location>
</feature>
<comment type="cofactor">
    <cofactor evidence="1 7">
        <name>Ca(2+)</name>
        <dbReference type="ChEBI" id="CHEBI:29108"/>
    </cofactor>
</comment>
<dbReference type="GO" id="GO:0005783">
    <property type="term" value="C:endoplasmic reticulum"/>
    <property type="evidence" value="ECO:0007669"/>
    <property type="project" value="TreeGrafter"/>
</dbReference>
<keyword evidence="7" id="KW-0106">Calcium</keyword>
<evidence type="ECO:0000313" key="10">
    <source>
        <dbReference type="EMBL" id="TKA29799.1"/>
    </source>
</evidence>
<evidence type="ECO:0000256" key="9">
    <source>
        <dbReference type="RuleBase" id="RU361193"/>
    </source>
</evidence>
<dbReference type="EC" id="3.2.1.-" evidence="9"/>
<proteinExistence type="inferred from homology"/>
<dbReference type="EMBL" id="NAJL01000013">
    <property type="protein sequence ID" value="TKA29799.1"/>
    <property type="molecule type" value="Genomic_DNA"/>
</dbReference>
<dbReference type="GO" id="GO:0004571">
    <property type="term" value="F:mannosyl-oligosaccharide 1,2-alpha-mannosidase activity"/>
    <property type="evidence" value="ECO:0007669"/>
    <property type="project" value="InterPro"/>
</dbReference>
<dbReference type="SUPFAM" id="SSF48225">
    <property type="entry name" value="Seven-hairpin glycosidases"/>
    <property type="match status" value="1"/>
</dbReference>
<reference evidence="10 11" key="1">
    <citation type="submission" date="2017-03" db="EMBL/GenBank/DDBJ databases">
        <title>Genomes of endolithic fungi from Antarctica.</title>
        <authorList>
            <person name="Coleine C."/>
            <person name="Masonjones S."/>
            <person name="Stajich J.E."/>
        </authorList>
    </citation>
    <scope>NUCLEOTIDE SEQUENCE [LARGE SCALE GENOMIC DNA]</scope>
    <source>
        <strain evidence="10 11">CCFEE 6315</strain>
    </source>
</reference>
<evidence type="ECO:0000256" key="2">
    <source>
        <dbReference type="ARBA" id="ARBA00004922"/>
    </source>
</evidence>
<feature type="disulfide bond" evidence="8">
    <location>
        <begin position="401"/>
        <end position="430"/>
    </location>
</feature>
<dbReference type="InterPro" id="IPR036026">
    <property type="entry name" value="Seven-hairpin_glycosidases"/>
</dbReference>
<keyword evidence="5 8" id="KW-1015">Disulfide bond</keyword>
<comment type="caution">
    <text evidence="10">The sequence shown here is derived from an EMBL/GenBank/DDBJ whole genome shotgun (WGS) entry which is preliminary data.</text>
</comment>
<evidence type="ECO:0000256" key="8">
    <source>
        <dbReference type="PIRSR" id="PIRSR601382-3"/>
    </source>
</evidence>
<evidence type="ECO:0000256" key="5">
    <source>
        <dbReference type="ARBA" id="ARBA00023157"/>
    </source>
</evidence>
<evidence type="ECO:0000256" key="7">
    <source>
        <dbReference type="PIRSR" id="PIRSR601382-2"/>
    </source>
</evidence>
<sequence>MLPPLRRWAFYTIFAAVVLLAVLQVAELLTRPEPHHHARRTPNQKQMRIHQLQHPGFFGRKFRWRDLRQQYPVSDLTPLPSGPLASIPQIQYDFEAETDDRREQRQARLAAVKEAFLHSWDGYKTNAWLQDEVAPVSGIPQGNFGGWGATLVDSLDTLWIMGLEEEFTIAVAEVEKIDFSQTAFDELNVFETTIRYLGGLMSAYDLSGHAYPVLFGKAVELGEMLYHALDTPNRMPCTRWKWKEAMVGERQEAARYSLVAEVGSLTLEFTRLSQLTGNPKWYDAADRIMRVFGEQQSQTKIPGLWPVQVDTQHADFTDDTSFTIGGMADSIYEYLPKQHLMLGGRGKHYRHMYVSALEAMKEHIFFRPLNPQNKALLFPGTLNRRSPSHSRLVPEVQHLACFAGGMVALAAKTFNQPRDLKVARQLVDGCLWAYESTPSGIMPEIFKVAACEAESEESECTWSESRWYNAVTSPNPPKWHPDDTPQIVLRNARTIINSTRLPSGFTKISDPRYQLRPEAIESVFVLYRITGDLYFQEKAWDIFQAITAVTRTDIAYAGVKDVRRLEPELLDTMESFWTAETLKYFYLVFSEPNVVSLDDFVFNTEAHPFLRPKS</sequence>